<reference evidence="3 4" key="1">
    <citation type="submission" date="2021-01" db="EMBL/GenBank/DDBJ databases">
        <title>Whole genome shotgun sequence of Planobispora siamensis NBRC 107568.</title>
        <authorList>
            <person name="Komaki H."/>
            <person name="Tamura T."/>
        </authorList>
    </citation>
    <scope>NUCLEOTIDE SEQUENCE [LARGE SCALE GENOMIC DNA]</scope>
    <source>
        <strain evidence="3 4">NBRC 107568</strain>
    </source>
</reference>
<dbReference type="Proteomes" id="UP000619788">
    <property type="component" value="Unassembled WGS sequence"/>
</dbReference>
<dbReference type="EMBL" id="BOOJ01000053">
    <property type="protein sequence ID" value="GIH95519.1"/>
    <property type="molecule type" value="Genomic_DNA"/>
</dbReference>
<dbReference type="GO" id="GO:0004622">
    <property type="term" value="F:phosphatidylcholine lysophospholipase activity"/>
    <property type="evidence" value="ECO:0007669"/>
    <property type="project" value="TreeGrafter"/>
</dbReference>
<accession>A0A8J3SLM0</accession>
<feature type="chain" id="PRO_5039599402" evidence="1">
    <location>
        <begin position="30"/>
        <end position="292"/>
    </location>
</feature>
<keyword evidence="3" id="KW-0449">Lipoprotein</keyword>
<organism evidence="3 4">
    <name type="scientific">Planobispora siamensis</name>
    <dbReference type="NCBI Taxonomy" id="936338"/>
    <lineage>
        <taxon>Bacteria</taxon>
        <taxon>Bacillati</taxon>
        <taxon>Actinomycetota</taxon>
        <taxon>Actinomycetes</taxon>
        <taxon>Streptosporangiales</taxon>
        <taxon>Streptosporangiaceae</taxon>
        <taxon>Planobispora</taxon>
    </lineage>
</organism>
<keyword evidence="4" id="KW-1185">Reference proteome</keyword>
<comment type="caution">
    <text evidence="3">The sequence shown here is derived from an EMBL/GenBank/DDBJ whole genome shotgun (WGS) entry which is preliminary data.</text>
</comment>
<dbReference type="Pfam" id="PF13472">
    <property type="entry name" value="Lipase_GDSL_2"/>
    <property type="match status" value="1"/>
</dbReference>
<evidence type="ECO:0000313" key="3">
    <source>
        <dbReference type="EMBL" id="GIH95519.1"/>
    </source>
</evidence>
<dbReference type="InterPro" id="IPR051532">
    <property type="entry name" value="Ester_Hydrolysis_Enzymes"/>
</dbReference>
<feature type="signal peptide" evidence="1">
    <location>
        <begin position="1"/>
        <end position="29"/>
    </location>
</feature>
<evidence type="ECO:0000313" key="4">
    <source>
        <dbReference type="Proteomes" id="UP000619788"/>
    </source>
</evidence>
<gene>
    <name evidence="3" type="ORF">Psi01_61490</name>
</gene>
<dbReference type="Gene3D" id="3.40.50.1110">
    <property type="entry name" value="SGNH hydrolase"/>
    <property type="match status" value="1"/>
</dbReference>
<proteinExistence type="predicted"/>
<evidence type="ECO:0000256" key="1">
    <source>
        <dbReference type="SAM" id="SignalP"/>
    </source>
</evidence>
<dbReference type="InterPro" id="IPR036514">
    <property type="entry name" value="SGNH_hydro_sf"/>
</dbReference>
<dbReference type="SUPFAM" id="SSF52266">
    <property type="entry name" value="SGNH hydrolase"/>
    <property type="match status" value="1"/>
</dbReference>
<dbReference type="InterPro" id="IPR013830">
    <property type="entry name" value="SGNH_hydro"/>
</dbReference>
<dbReference type="PANTHER" id="PTHR30383:SF5">
    <property type="entry name" value="SGNH HYDROLASE-TYPE ESTERASE DOMAIN-CONTAINING PROTEIN"/>
    <property type="match status" value="1"/>
</dbReference>
<name>A0A8J3SLM0_9ACTN</name>
<evidence type="ECO:0000259" key="2">
    <source>
        <dbReference type="Pfam" id="PF13472"/>
    </source>
</evidence>
<keyword evidence="1" id="KW-0732">Signal</keyword>
<dbReference type="PANTHER" id="PTHR30383">
    <property type="entry name" value="THIOESTERASE 1/PROTEASE 1/LYSOPHOSPHOLIPASE L1"/>
    <property type="match status" value="1"/>
</dbReference>
<protein>
    <submittedName>
        <fullName evidence="3">Lipoprotein</fullName>
    </submittedName>
</protein>
<sequence>MIRRTVTTFTGAVALTIPLVAPLTPAAAAAPWRPAVMAALGDSITSGFNSCGWYVSCTSRSWAAGDHAGVRSHYLRLSSGFQSLRGNNVNLAVPGATSADLAGQMARAVRRGADYVTILIGAQDACVSQERVMTPVEIYRRRLTEALQAFRRARPHGRVFLASVPDLKRLWRVGKDSPVARGFWAVARICPSMLARPASTAAADRERRDRVRARVAAYNAALARVCADYGPACRFDGNALFDYPFTLDHLSKWDYFHPSAAGQRLIATRTSAAIDDWIPGPARERGPLSPVR</sequence>
<dbReference type="AlphaFoldDB" id="A0A8J3SLM0"/>
<feature type="domain" description="SGNH hydrolase-type esterase" evidence="2">
    <location>
        <begin position="39"/>
        <end position="265"/>
    </location>
</feature>